<feature type="region of interest" description="Disordered" evidence="1">
    <location>
        <begin position="347"/>
        <end position="370"/>
    </location>
</feature>
<dbReference type="EMBL" id="BAAAZH010000008">
    <property type="protein sequence ID" value="GAA4113379.1"/>
    <property type="molecule type" value="Genomic_DNA"/>
</dbReference>
<sequence>MSAPVYLHIGLQKTGTSYLQTIFWANEEELAAQGLDMLPGSRGESFQLMLDVRDRLQPFDPPQARAILPSLTARLDAARGSRVLISEESFSPCTDEQIERLLGPLGGREVHAIVTCRDAARQIPSLWQQGLQSGRSIELADLLRRLRATEDAAARGRSRGVWRQVDLVAVLTRWARHIPPERIHVVTVPPAGAPHDELLSRFCRVLGVDPTRLDAEVAGRANRGLRLEQAEVLRRVNEQVPDELKRRDAYGNVGKRWLAVRILGGAEGRRILLPASEADWCEAVARRQVEHLRSGGYDVVGDADDLLPRPESFAPDEQLVTDEQVAAAATAALTAIVTERLTRELDRDTARSGSGRRPRLRGLGARLRRR</sequence>
<organism evidence="2 3">
    <name type="scientific">Nocardioides fonticola</name>
    <dbReference type="NCBI Taxonomy" id="450363"/>
    <lineage>
        <taxon>Bacteria</taxon>
        <taxon>Bacillati</taxon>
        <taxon>Actinomycetota</taxon>
        <taxon>Actinomycetes</taxon>
        <taxon>Propionibacteriales</taxon>
        <taxon>Nocardioidaceae</taxon>
        <taxon>Nocardioides</taxon>
    </lineage>
</organism>
<evidence type="ECO:0000313" key="3">
    <source>
        <dbReference type="Proteomes" id="UP001501495"/>
    </source>
</evidence>
<reference evidence="3" key="1">
    <citation type="journal article" date="2019" name="Int. J. Syst. Evol. Microbiol.">
        <title>The Global Catalogue of Microorganisms (GCM) 10K type strain sequencing project: providing services to taxonomists for standard genome sequencing and annotation.</title>
        <authorList>
            <consortium name="The Broad Institute Genomics Platform"/>
            <consortium name="The Broad Institute Genome Sequencing Center for Infectious Disease"/>
            <person name="Wu L."/>
            <person name="Ma J."/>
        </authorList>
    </citation>
    <scope>NUCLEOTIDE SEQUENCE [LARGE SCALE GENOMIC DNA]</scope>
    <source>
        <strain evidence="3">JCM 16703</strain>
    </source>
</reference>
<protein>
    <recommendedName>
        <fullName evidence="4">Sulfotransferase family protein</fullName>
    </recommendedName>
</protein>
<feature type="compositionally biased region" description="Basic residues" evidence="1">
    <location>
        <begin position="354"/>
        <end position="370"/>
    </location>
</feature>
<dbReference type="InterPro" id="IPR027417">
    <property type="entry name" value="P-loop_NTPase"/>
</dbReference>
<gene>
    <name evidence="2" type="ORF">GCM10022215_10580</name>
</gene>
<dbReference type="Gene3D" id="3.40.50.300">
    <property type="entry name" value="P-loop containing nucleotide triphosphate hydrolases"/>
    <property type="match status" value="1"/>
</dbReference>
<keyword evidence="3" id="KW-1185">Reference proteome</keyword>
<evidence type="ECO:0000313" key="2">
    <source>
        <dbReference type="EMBL" id="GAA4113379.1"/>
    </source>
</evidence>
<dbReference type="SUPFAM" id="SSF52540">
    <property type="entry name" value="P-loop containing nucleoside triphosphate hydrolases"/>
    <property type="match status" value="1"/>
</dbReference>
<dbReference type="Proteomes" id="UP001501495">
    <property type="component" value="Unassembled WGS sequence"/>
</dbReference>
<proteinExistence type="predicted"/>
<evidence type="ECO:0008006" key="4">
    <source>
        <dbReference type="Google" id="ProtNLM"/>
    </source>
</evidence>
<evidence type="ECO:0000256" key="1">
    <source>
        <dbReference type="SAM" id="MobiDB-lite"/>
    </source>
</evidence>
<dbReference type="RefSeq" id="WP_344732203.1">
    <property type="nucleotide sequence ID" value="NZ_BAAAZH010000008.1"/>
</dbReference>
<comment type="caution">
    <text evidence="2">The sequence shown here is derived from an EMBL/GenBank/DDBJ whole genome shotgun (WGS) entry which is preliminary data.</text>
</comment>
<name>A0ABP7XE67_9ACTN</name>
<accession>A0ABP7XE67</accession>